<feature type="transmembrane region" description="Helical" evidence="6">
    <location>
        <begin position="344"/>
        <end position="365"/>
    </location>
</feature>
<dbReference type="GO" id="GO:0005886">
    <property type="term" value="C:plasma membrane"/>
    <property type="evidence" value="ECO:0007669"/>
    <property type="project" value="UniProtKB-SubCell"/>
</dbReference>
<dbReference type="GO" id="GO:0140359">
    <property type="term" value="F:ABC-type transporter activity"/>
    <property type="evidence" value="ECO:0007669"/>
    <property type="project" value="InterPro"/>
</dbReference>
<dbReference type="Proteomes" id="UP000094313">
    <property type="component" value="Chromosome"/>
</dbReference>
<name>A0A1D7QI92_9SPHI</name>
<dbReference type="OrthoDB" id="9768837at2"/>
<sequence>MNKILLIIQREYLSRVKKKSFIIMTLITPLIIAGFYGLIIYFSIQGVKGTFNKVAVVNHNKSLTEKLNPTKNIGYTYVSESLEEMKASLKTAKYDYILYLPEFSINSPKGIQLIGNKQAGLSLSNRVSGDIEELIRTQKLKASGISQTDLDGLKTDVNIDTKKIGETGKEEDSSAGASTIIGTAAGILMFMFILLYGIQVMRGVIEEKTSRIIEVMISSVKPFQLMMGKIIGIALVGLTQFILWIVLTASISTLAVTAFVGKDTLQQTAVASAAVKAKDGTSISAGMNSQADSPVLAMQKSLASLDLTKIILVFIFFFIGGYLFYSALYAAIGSAVDSETETQQFMMPVMMPLLVGYALSLSVVTNDPYGPIAFWLSMIPFTSPIAMVVRLPYGVPDWQLALSMLILIFGFIGTVWLASRIYRVGILMYGKKTSLKEMIKWFTYKN</sequence>
<keyword evidence="2" id="KW-1003">Cell membrane</keyword>
<keyword evidence="9" id="KW-1185">Reference proteome</keyword>
<evidence type="ECO:0000256" key="1">
    <source>
        <dbReference type="ARBA" id="ARBA00004651"/>
    </source>
</evidence>
<dbReference type="RefSeq" id="WP_069379994.1">
    <property type="nucleotide sequence ID" value="NZ_CP017141.1"/>
</dbReference>
<evidence type="ECO:0000256" key="5">
    <source>
        <dbReference type="ARBA" id="ARBA00023136"/>
    </source>
</evidence>
<evidence type="ECO:0000259" key="7">
    <source>
        <dbReference type="Pfam" id="PF12698"/>
    </source>
</evidence>
<organism evidence="8 9">
    <name type="scientific">Pedobacter steynii</name>
    <dbReference type="NCBI Taxonomy" id="430522"/>
    <lineage>
        <taxon>Bacteria</taxon>
        <taxon>Pseudomonadati</taxon>
        <taxon>Bacteroidota</taxon>
        <taxon>Sphingobacteriia</taxon>
        <taxon>Sphingobacteriales</taxon>
        <taxon>Sphingobacteriaceae</taxon>
        <taxon>Pedobacter</taxon>
    </lineage>
</organism>
<protein>
    <submittedName>
        <fullName evidence="8">ABC transporter permease</fullName>
    </submittedName>
</protein>
<reference evidence="8 9" key="1">
    <citation type="submission" date="2016-08" db="EMBL/GenBank/DDBJ databases">
        <authorList>
            <person name="Seilhamer J.J."/>
        </authorList>
    </citation>
    <scope>NUCLEOTIDE SEQUENCE [LARGE SCALE GENOMIC DNA]</scope>
    <source>
        <strain evidence="8 9">DX4</strain>
    </source>
</reference>
<evidence type="ECO:0000256" key="2">
    <source>
        <dbReference type="ARBA" id="ARBA00022475"/>
    </source>
</evidence>
<keyword evidence="4 6" id="KW-1133">Transmembrane helix</keyword>
<keyword evidence="3 6" id="KW-0812">Transmembrane</keyword>
<gene>
    <name evidence="8" type="ORF">BFS30_14785</name>
</gene>
<feature type="transmembrane region" description="Helical" evidence="6">
    <location>
        <begin position="180"/>
        <end position="200"/>
    </location>
</feature>
<feature type="transmembrane region" description="Helical" evidence="6">
    <location>
        <begin position="241"/>
        <end position="260"/>
    </location>
</feature>
<keyword evidence="5 6" id="KW-0472">Membrane</keyword>
<evidence type="ECO:0000256" key="6">
    <source>
        <dbReference type="SAM" id="Phobius"/>
    </source>
</evidence>
<dbReference type="EMBL" id="CP017141">
    <property type="protein sequence ID" value="AOM78329.1"/>
    <property type="molecule type" value="Genomic_DNA"/>
</dbReference>
<dbReference type="InterPro" id="IPR051449">
    <property type="entry name" value="ABC-2_transporter_component"/>
</dbReference>
<dbReference type="KEGG" id="psty:BFS30_14785"/>
<evidence type="ECO:0000256" key="4">
    <source>
        <dbReference type="ARBA" id="ARBA00022989"/>
    </source>
</evidence>
<feature type="transmembrane region" description="Helical" evidence="6">
    <location>
        <begin position="398"/>
        <end position="418"/>
    </location>
</feature>
<dbReference type="SUPFAM" id="SSF53850">
    <property type="entry name" value="Periplasmic binding protein-like II"/>
    <property type="match status" value="1"/>
</dbReference>
<dbReference type="Gene3D" id="3.40.190.10">
    <property type="entry name" value="Periplasmic binding protein-like II"/>
    <property type="match status" value="1"/>
</dbReference>
<dbReference type="Pfam" id="PF12698">
    <property type="entry name" value="ABC2_membrane_3"/>
    <property type="match status" value="1"/>
</dbReference>
<evidence type="ECO:0000313" key="8">
    <source>
        <dbReference type="EMBL" id="AOM78329.1"/>
    </source>
</evidence>
<dbReference type="InterPro" id="IPR013525">
    <property type="entry name" value="ABC2_TM"/>
</dbReference>
<proteinExistence type="predicted"/>
<evidence type="ECO:0000313" key="9">
    <source>
        <dbReference type="Proteomes" id="UP000094313"/>
    </source>
</evidence>
<dbReference type="AlphaFoldDB" id="A0A1D7QI92"/>
<feature type="domain" description="ABC-2 type transporter transmembrane" evidence="7">
    <location>
        <begin position="19"/>
        <end position="419"/>
    </location>
</feature>
<accession>A0A1D7QI92</accession>
<feature type="transmembrane region" description="Helical" evidence="6">
    <location>
        <begin position="310"/>
        <end position="332"/>
    </location>
</feature>
<evidence type="ECO:0000256" key="3">
    <source>
        <dbReference type="ARBA" id="ARBA00022692"/>
    </source>
</evidence>
<dbReference type="PANTHER" id="PTHR30294">
    <property type="entry name" value="MEMBRANE COMPONENT OF ABC TRANSPORTER YHHJ-RELATED"/>
    <property type="match status" value="1"/>
</dbReference>
<dbReference type="PANTHER" id="PTHR30294:SF29">
    <property type="entry name" value="MULTIDRUG ABC TRANSPORTER PERMEASE YBHS-RELATED"/>
    <property type="match status" value="1"/>
</dbReference>
<feature type="transmembrane region" description="Helical" evidence="6">
    <location>
        <begin position="21"/>
        <end position="44"/>
    </location>
</feature>
<comment type="subcellular location">
    <subcellularLocation>
        <location evidence="1">Cell membrane</location>
        <topology evidence="1">Multi-pass membrane protein</topology>
    </subcellularLocation>
</comment>